<evidence type="ECO:0000313" key="4">
    <source>
        <dbReference type="Proteomes" id="UP001237642"/>
    </source>
</evidence>
<organism evidence="3 4">
    <name type="scientific">Heracleum sosnowskyi</name>
    <dbReference type="NCBI Taxonomy" id="360622"/>
    <lineage>
        <taxon>Eukaryota</taxon>
        <taxon>Viridiplantae</taxon>
        <taxon>Streptophyta</taxon>
        <taxon>Embryophyta</taxon>
        <taxon>Tracheophyta</taxon>
        <taxon>Spermatophyta</taxon>
        <taxon>Magnoliopsida</taxon>
        <taxon>eudicotyledons</taxon>
        <taxon>Gunneridae</taxon>
        <taxon>Pentapetalae</taxon>
        <taxon>asterids</taxon>
        <taxon>campanulids</taxon>
        <taxon>Apiales</taxon>
        <taxon>Apiaceae</taxon>
        <taxon>Apioideae</taxon>
        <taxon>apioid superclade</taxon>
        <taxon>Tordylieae</taxon>
        <taxon>Tordyliinae</taxon>
        <taxon>Heracleum</taxon>
    </lineage>
</organism>
<comment type="similarity">
    <text evidence="1">Belongs to the 'GDSL' lipolytic enzyme family.</text>
</comment>
<keyword evidence="2" id="KW-0732">Signal</keyword>
<keyword evidence="4" id="KW-1185">Reference proteome</keyword>
<dbReference type="EMBL" id="JAUIZM010000004">
    <property type="protein sequence ID" value="KAK1388556.1"/>
    <property type="molecule type" value="Genomic_DNA"/>
</dbReference>
<dbReference type="PROSITE" id="PS51257">
    <property type="entry name" value="PROKAR_LIPOPROTEIN"/>
    <property type="match status" value="1"/>
</dbReference>
<dbReference type="AlphaFoldDB" id="A0AAD8IPG1"/>
<gene>
    <name evidence="3" type="ORF">POM88_016734</name>
</gene>
<name>A0AAD8IPG1_9APIA</name>
<evidence type="ECO:0000313" key="3">
    <source>
        <dbReference type="EMBL" id="KAK1388556.1"/>
    </source>
</evidence>
<evidence type="ECO:0000256" key="1">
    <source>
        <dbReference type="ARBA" id="ARBA00008668"/>
    </source>
</evidence>
<dbReference type="PANTHER" id="PTHR45642">
    <property type="entry name" value="GDSL ESTERASE/LIPASE EXL3"/>
    <property type="match status" value="1"/>
</dbReference>
<feature type="signal peptide" evidence="2">
    <location>
        <begin position="1"/>
        <end position="29"/>
    </location>
</feature>
<dbReference type="CDD" id="cd01837">
    <property type="entry name" value="SGNH_plant_lipase_like"/>
    <property type="match status" value="1"/>
</dbReference>
<dbReference type="InterPro" id="IPR036514">
    <property type="entry name" value="SGNH_hydro_sf"/>
</dbReference>
<dbReference type="SUPFAM" id="SSF52266">
    <property type="entry name" value="SGNH hydrolase"/>
    <property type="match status" value="1"/>
</dbReference>
<evidence type="ECO:0000256" key="2">
    <source>
        <dbReference type="SAM" id="SignalP"/>
    </source>
</evidence>
<dbReference type="InterPro" id="IPR050592">
    <property type="entry name" value="GDSL_lipolytic_enzyme"/>
</dbReference>
<dbReference type="FunFam" id="3.40.50.1110:FF:000003">
    <property type="entry name" value="GDSL esterase/lipase APG"/>
    <property type="match status" value="1"/>
</dbReference>
<dbReference type="Gene3D" id="3.40.50.1110">
    <property type="entry name" value="SGNH hydrolase"/>
    <property type="match status" value="1"/>
</dbReference>
<proteinExistence type="inferred from homology"/>
<dbReference type="PANTHER" id="PTHR45642:SF95">
    <property type="entry name" value="GDSL-LIKE LIPASE_ACYLHYDROLASE FAMILY PROTEIN, EXPRESSED"/>
    <property type="match status" value="1"/>
</dbReference>
<sequence>MDLRAPSFSAACRLISLLHVFLLLGCTKAVNQPGTENKTLLFPAVFGFGDSIVDQGNNNHLTTQIKCNFPPYGKDFMGGLPTGRFSNAKTLLDILAGELGIKEFVPAYLNPNLRNIDLITGVSFASGASGYDPLTPKLRSVLSLSDQLDMFRDYTGKLNGAVGEERANNIINKSLILVVAGSVDFCHSYYTTGVRRSQYDVSSYCNLLAASATNFIQEIYKLGARKIAVFGLPPVGCVPFMRTHDGGLLRLCAEHQNQAAQLFNTKLSSELDTLTKILPESKVVYIDIYNPLLDIIQNPQLYGIEVVDRGCCGTGKLEVALLCNQLSQTCLDDSKYLFWDSFHPTEKGYRTLIDHILQTNIHSFF</sequence>
<dbReference type="Proteomes" id="UP001237642">
    <property type="component" value="Unassembled WGS sequence"/>
</dbReference>
<dbReference type="InterPro" id="IPR001087">
    <property type="entry name" value="GDSL"/>
</dbReference>
<protein>
    <submittedName>
        <fullName evidence="3">GDSL esterase/lipase EXL3</fullName>
    </submittedName>
</protein>
<dbReference type="GO" id="GO:0016788">
    <property type="term" value="F:hydrolase activity, acting on ester bonds"/>
    <property type="evidence" value="ECO:0007669"/>
    <property type="project" value="InterPro"/>
</dbReference>
<reference evidence="3" key="1">
    <citation type="submission" date="2023-02" db="EMBL/GenBank/DDBJ databases">
        <title>Genome of toxic invasive species Heracleum sosnowskyi carries increased number of genes despite the absence of recent whole-genome duplications.</title>
        <authorList>
            <person name="Schelkunov M."/>
            <person name="Shtratnikova V."/>
            <person name="Makarenko M."/>
            <person name="Klepikova A."/>
            <person name="Omelchenko D."/>
            <person name="Novikova G."/>
            <person name="Obukhova E."/>
            <person name="Bogdanov V."/>
            <person name="Penin A."/>
            <person name="Logacheva M."/>
        </authorList>
    </citation>
    <scope>NUCLEOTIDE SEQUENCE</scope>
    <source>
        <strain evidence="3">Hsosn_3</strain>
        <tissue evidence="3">Leaf</tissue>
    </source>
</reference>
<dbReference type="Pfam" id="PF00657">
    <property type="entry name" value="Lipase_GDSL"/>
    <property type="match status" value="1"/>
</dbReference>
<reference evidence="3" key="2">
    <citation type="submission" date="2023-05" db="EMBL/GenBank/DDBJ databases">
        <authorList>
            <person name="Schelkunov M.I."/>
        </authorList>
    </citation>
    <scope>NUCLEOTIDE SEQUENCE</scope>
    <source>
        <strain evidence="3">Hsosn_3</strain>
        <tissue evidence="3">Leaf</tissue>
    </source>
</reference>
<dbReference type="InterPro" id="IPR035669">
    <property type="entry name" value="SGNH_plant_lipase-like"/>
</dbReference>
<feature type="chain" id="PRO_5042004763" evidence="2">
    <location>
        <begin position="30"/>
        <end position="365"/>
    </location>
</feature>
<comment type="caution">
    <text evidence="3">The sequence shown here is derived from an EMBL/GenBank/DDBJ whole genome shotgun (WGS) entry which is preliminary data.</text>
</comment>
<accession>A0AAD8IPG1</accession>